<feature type="domain" description="RNase H type-1" evidence="7">
    <location>
        <begin position="94"/>
        <end position="241"/>
    </location>
</feature>
<sequence length="358" mass="40563">MGYPLTGMVPQSVEILQTRTKTQYLTATRLTRYETSILGALNVTLKRCTVLNSATLLPSDTAEIEKEEVIEHDFLEVTEPCTKPRPDIRDTRLEENDQIVFVDGLCLRDGTGTLRTGYAGCTITGTLEASWLLGVYSAQVAELVALTRAWYVSAKLRVTIYTDSQYGFGIVHDFGQLWSQRGFMTSTGTPVRNGDRIKELLYAIQLPEEIAVVKCSAHQKTQDYISLGNGYADQVAIFCALNCISFKDKWKLMPEEENNCASFALKIIDTLEELKTLQENADKEEKKLWVKLKCVQRHDEVWVSEEGQMVLLNSLLTQMARYYHGQAHIGRDAMVRLLKVDWFNPNSGKQQRQYVINV</sequence>
<dbReference type="GO" id="GO:0004523">
    <property type="term" value="F:RNA-DNA hybrid ribonuclease activity"/>
    <property type="evidence" value="ECO:0007669"/>
    <property type="project" value="InterPro"/>
</dbReference>
<keyword evidence="5" id="KW-0378">Hydrolase</keyword>
<keyword evidence="9" id="KW-1185">Reference proteome</keyword>
<evidence type="ECO:0000256" key="3">
    <source>
        <dbReference type="ARBA" id="ARBA00022722"/>
    </source>
</evidence>
<accession>A0AAV7M2L8</accession>
<organism evidence="8 9">
    <name type="scientific">Pleurodeles waltl</name>
    <name type="common">Iberian ribbed newt</name>
    <dbReference type="NCBI Taxonomy" id="8319"/>
    <lineage>
        <taxon>Eukaryota</taxon>
        <taxon>Metazoa</taxon>
        <taxon>Chordata</taxon>
        <taxon>Craniata</taxon>
        <taxon>Vertebrata</taxon>
        <taxon>Euteleostomi</taxon>
        <taxon>Amphibia</taxon>
        <taxon>Batrachia</taxon>
        <taxon>Caudata</taxon>
        <taxon>Salamandroidea</taxon>
        <taxon>Salamandridae</taxon>
        <taxon>Pleurodelinae</taxon>
        <taxon>Pleurodeles</taxon>
    </lineage>
</organism>
<keyword evidence="2" id="KW-0548">Nucleotidyltransferase</keyword>
<keyword evidence="3" id="KW-0540">Nuclease</keyword>
<evidence type="ECO:0000256" key="5">
    <source>
        <dbReference type="ARBA" id="ARBA00022801"/>
    </source>
</evidence>
<keyword evidence="1" id="KW-0808">Transferase</keyword>
<dbReference type="EMBL" id="JANPWB010000014">
    <property type="protein sequence ID" value="KAJ1097045.1"/>
    <property type="molecule type" value="Genomic_DNA"/>
</dbReference>
<keyword evidence="4" id="KW-0255">Endonuclease</keyword>
<evidence type="ECO:0000256" key="1">
    <source>
        <dbReference type="ARBA" id="ARBA00022679"/>
    </source>
</evidence>
<dbReference type="SUPFAM" id="SSF53098">
    <property type="entry name" value="Ribonuclease H-like"/>
    <property type="match status" value="1"/>
</dbReference>
<evidence type="ECO:0000256" key="4">
    <source>
        <dbReference type="ARBA" id="ARBA00022759"/>
    </source>
</evidence>
<keyword evidence="6" id="KW-0695">RNA-directed DNA polymerase</keyword>
<evidence type="ECO:0000259" key="7">
    <source>
        <dbReference type="PROSITE" id="PS50879"/>
    </source>
</evidence>
<dbReference type="AlphaFoldDB" id="A0AAV7M2L8"/>
<dbReference type="PROSITE" id="PS50879">
    <property type="entry name" value="RNASE_H_1"/>
    <property type="match status" value="1"/>
</dbReference>
<evidence type="ECO:0000313" key="8">
    <source>
        <dbReference type="EMBL" id="KAJ1097045.1"/>
    </source>
</evidence>
<name>A0AAV7M2L8_PLEWA</name>
<dbReference type="GO" id="GO:0003676">
    <property type="term" value="F:nucleic acid binding"/>
    <property type="evidence" value="ECO:0007669"/>
    <property type="project" value="InterPro"/>
</dbReference>
<evidence type="ECO:0000256" key="2">
    <source>
        <dbReference type="ARBA" id="ARBA00022695"/>
    </source>
</evidence>
<evidence type="ECO:0000256" key="6">
    <source>
        <dbReference type="ARBA" id="ARBA00022918"/>
    </source>
</evidence>
<dbReference type="InterPro" id="IPR036397">
    <property type="entry name" value="RNaseH_sf"/>
</dbReference>
<dbReference type="Gene3D" id="3.30.420.10">
    <property type="entry name" value="Ribonuclease H-like superfamily/Ribonuclease H"/>
    <property type="match status" value="1"/>
</dbReference>
<dbReference type="PANTHER" id="PTHR41694:SF5">
    <property type="entry name" value="RIBONUCLEASE H"/>
    <property type="match status" value="1"/>
</dbReference>
<dbReference type="Pfam" id="PF00075">
    <property type="entry name" value="RNase_H"/>
    <property type="match status" value="1"/>
</dbReference>
<comment type="caution">
    <text evidence="8">The sequence shown here is derived from an EMBL/GenBank/DDBJ whole genome shotgun (WGS) entry which is preliminary data.</text>
</comment>
<evidence type="ECO:0000313" key="9">
    <source>
        <dbReference type="Proteomes" id="UP001066276"/>
    </source>
</evidence>
<reference evidence="8" key="1">
    <citation type="journal article" date="2022" name="bioRxiv">
        <title>Sequencing and chromosome-scale assembly of the giantPleurodeles waltlgenome.</title>
        <authorList>
            <person name="Brown T."/>
            <person name="Elewa A."/>
            <person name="Iarovenko S."/>
            <person name="Subramanian E."/>
            <person name="Araus A.J."/>
            <person name="Petzold A."/>
            <person name="Susuki M."/>
            <person name="Suzuki K.-i.T."/>
            <person name="Hayashi T."/>
            <person name="Toyoda A."/>
            <person name="Oliveira C."/>
            <person name="Osipova E."/>
            <person name="Leigh N.D."/>
            <person name="Simon A."/>
            <person name="Yun M.H."/>
        </authorList>
    </citation>
    <scope>NUCLEOTIDE SEQUENCE</scope>
    <source>
        <strain evidence="8">20211129_DDA</strain>
        <tissue evidence="8">Liver</tissue>
    </source>
</reference>
<dbReference type="PANTHER" id="PTHR41694">
    <property type="entry name" value="ENDOGENOUS RETROVIRUS GROUP K MEMBER POL PROTEIN"/>
    <property type="match status" value="1"/>
</dbReference>
<gene>
    <name evidence="8" type="ORF">NDU88_002174</name>
</gene>
<proteinExistence type="predicted"/>
<dbReference type="Proteomes" id="UP001066276">
    <property type="component" value="Chromosome 10"/>
</dbReference>
<dbReference type="InterPro" id="IPR012337">
    <property type="entry name" value="RNaseH-like_sf"/>
</dbReference>
<protein>
    <recommendedName>
        <fullName evidence="7">RNase H type-1 domain-containing protein</fullName>
    </recommendedName>
</protein>
<dbReference type="GO" id="GO:0003964">
    <property type="term" value="F:RNA-directed DNA polymerase activity"/>
    <property type="evidence" value="ECO:0007669"/>
    <property type="project" value="UniProtKB-KW"/>
</dbReference>
<dbReference type="InterPro" id="IPR002156">
    <property type="entry name" value="RNaseH_domain"/>
</dbReference>